<organism evidence="10 11">
    <name type="scientific">Lentzea aerocolonigenes</name>
    <name type="common">Lechevalieria aerocolonigenes</name>
    <name type="synonym">Saccharothrix aerocolonigenes</name>
    <dbReference type="NCBI Taxonomy" id="68170"/>
    <lineage>
        <taxon>Bacteria</taxon>
        <taxon>Bacillati</taxon>
        <taxon>Actinomycetota</taxon>
        <taxon>Actinomycetes</taxon>
        <taxon>Pseudonocardiales</taxon>
        <taxon>Pseudonocardiaceae</taxon>
        <taxon>Lentzea</taxon>
    </lineage>
</organism>
<accession>A0A0F0GFC0</accession>
<evidence type="ECO:0000256" key="8">
    <source>
        <dbReference type="RuleBase" id="RU368020"/>
    </source>
</evidence>
<evidence type="ECO:0000259" key="9">
    <source>
        <dbReference type="PROSITE" id="PS51379"/>
    </source>
</evidence>
<dbReference type="EMBL" id="JYJG01000459">
    <property type="protein sequence ID" value="KJK34518.1"/>
    <property type="molecule type" value="Genomic_DNA"/>
</dbReference>
<dbReference type="InterPro" id="IPR051269">
    <property type="entry name" value="Fe-S_cluster_ET"/>
</dbReference>
<keyword evidence="11" id="KW-1185">Reference proteome</keyword>
<dbReference type="InterPro" id="IPR017896">
    <property type="entry name" value="4Fe4S_Fe-S-bd"/>
</dbReference>
<feature type="domain" description="4Fe-4S ferredoxin-type" evidence="9">
    <location>
        <begin position="2"/>
        <end position="30"/>
    </location>
</feature>
<evidence type="ECO:0000256" key="3">
    <source>
        <dbReference type="ARBA" id="ARBA00022723"/>
    </source>
</evidence>
<evidence type="ECO:0000256" key="4">
    <source>
        <dbReference type="ARBA" id="ARBA00022982"/>
    </source>
</evidence>
<sequence>MARISVDTGRCIGSAQCVLAAPDVFDQDDDGFVTVLDDNPSGEAEATARTARGICPAQAITVHD</sequence>
<evidence type="ECO:0000256" key="5">
    <source>
        <dbReference type="ARBA" id="ARBA00023004"/>
    </source>
</evidence>
<keyword evidence="6 8" id="KW-0411">Iron-sulfur</keyword>
<gene>
    <name evidence="10" type="ORF">UK23_43495</name>
</gene>
<dbReference type="OrthoDB" id="14703at2"/>
<evidence type="ECO:0000256" key="2">
    <source>
        <dbReference type="ARBA" id="ARBA00022448"/>
    </source>
</evidence>
<evidence type="ECO:0000256" key="6">
    <source>
        <dbReference type="ARBA" id="ARBA00023014"/>
    </source>
</evidence>
<keyword evidence="7" id="KW-0003">3Fe-4S</keyword>
<dbReference type="PROSITE" id="PS51379">
    <property type="entry name" value="4FE4S_FER_2"/>
    <property type="match status" value="1"/>
</dbReference>
<dbReference type="Gene3D" id="3.30.70.20">
    <property type="match status" value="1"/>
</dbReference>
<keyword evidence="5 8" id="KW-0408">Iron</keyword>
<dbReference type="GO" id="GO:0005506">
    <property type="term" value="F:iron ion binding"/>
    <property type="evidence" value="ECO:0007669"/>
    <property type="project" value="UniProtKB-UniRule"/>
</dbReference>
<dbReference type="GO" id="GO:0009055">
    <property type="term" value="F:electron transfer activity"/>
    <property type="evidence" value="ECO:0007669"/>
    <property type="project" value="UniProtKB-UniRule"/>
</dbReference>
<evidence type="ECO:0000313" key="11">
    <source>
        <dbReference type="Proteomes" id="UP000033393"/>
    </source>
</evidence>
<evidence type="ECO:0000256" key="7">
    <source>
        <dbReference type="ARBA" id="ARBA00023291"/>
    </source>
</evidence>
<comment type="function">
    <text evidence="8">Ferredoxins are iron-sulfur proteins that transfer electrons in a wide variety of metabolic reactions.</text>
</comment>
<dbReference type="InterPro" id="IPR001080">
    <property type="entry name" value="3Fe4S_ferredoxin"/>
</dbReference>
<keyword evidence="4 8" id="KW-0249">Electron transport</keyword>
<proteinExistence type="predicted"/>
<dbReference type="PANTHER" id="PTHR36923">
    <property type="entry name" value="FERREDOXIN"/>
    <property type="match status" value="1"/>
</dbReference>
<keyword evidence="2 8" id="KW-0813">Transport</keyword>
<comment type="caution">
    <text evidence="10">The sequence shown here is derived from an EMBL/GenBank/DDBJ whole genome shotgun (WGS) entry which is preliminary data.</text>
</comment>
<evidence type="ECO:0000256" key="1">
    <source>
        <dbReference type="ARBA" id="ARBA00001927"/>
    </source>
</evidence>
<dbReference type="GO" id="GO:0051538">
    <property type="term" value="F:3 iron, 4 sulfur cluster binding"/>
    <property type="evidence" value="ECO:0007669"/>
    <property type="project" value="UniProtKB-KW"/>
</dbReference>
<dbReference type="PATRIC" id="fig|68170.10.peg.1914"/>
<dbReference type="PRINTS" id="PR00352">
    <property type="entry name" value="3FE4SFRDOXIN"/>
</dbReference>
<dbReference type="AlphaFoldDB" id="A0A0F0GFC0"/>
<dbReference type="eggNOG" id="COG1141">
    <property type="taxonomic scope" value="Bacteria"/>
</dbReference>
<dbReference type="Pfam" id="PF13370">
    <property type="entry name" value="Fer4_13"/>
    <property type="match status" value="1"/>
</dbReference>
<evidence type="ECO:0000313" key="10">
    <source>
        <dbReference type="EMBL" id="KJK34518.1"/>
    </source>
</evidence>
<dbReference type="RefSeq" id="WP_045317688.1">
    <property type="nucleotide sequence ID" value="NZ_JYJG01000459.1"/>
</dbReference>
<dbReference type="PANTHER" id="PTHR36923:SF3">
    <property type="entry name" value="FERREDOXIN"/>
    <property type="match status" value="1"/>
</dbReference>
<comment type="cofactor">
    <cofactor evidence="1">
        <name>[3Fe-4S] cluster</name>
        <dbReference type="ChEBI" id="CHEBI:21137"/>
    </cofactor>
</comment>
<reference evidence="10 11" key="1">
    <citation type="submission" date="2015-02" db="EMBL/GenBank/DDBJ databases">
        <authorList>
            <person name="Ju K.-S."/>
            <person name="Doroghazi J.R."/>
            <person name="Metcalf W."/>
        </authorList>
    </citation>
    <scope>NUCLEOTIDE SEQUENCE [LARGE SCALE GENOMIC DNA]</scope>
    <source>
        <strain evidence="10 11">NRRL B-16140</strain>
    </source>
</reference>
<protein>
    <recommendedName>
        <fullName evidence="8">Ferredoxin</fullName>
    </recommendedName>
</protein>
<name>A0A0F0GFC0_LENAE</name>
<dbReference type="SUPFAM" id="SSF54862">
    <property type="entry name" value="4Fe-4S ferredoxins"/>
    <property type="match status" value="1"/>
</dbReference>
<keyword evidence="3 8" id="KW-0479">Metal-binding</keyword>
<dbReference type="Proteomes" id="UP000033393">
    <property type="component" value="Unassembled WGS sequence"/>
</dbReference>